<dbReference type="EMBL" id="VSSQ01000848">
    <property type="protein sequence ID" value="MPM02158.1"/>
    <property type="molecule type" value="Genomic_DNA"/>
</dbReference>
<organism evidence="2">
    <name type="scientific">bioreactor metagenome</name>
    <dbReference type="NCBI Taxonomy" id="1076179"/>
    <lineage>
        <taxon>unclassified sequences</taxon>
        <taxon>metagenomes</taxon>
        <taxon>ecological metagenomes</taxon>
    </lineage>
</organism>
<evidence type="ECO:0000313" key="2">
    <source>
        <dbReference type="EMBL" id="MPM02158.1"/>
    </source>
</evidence>
<feature type="domain" description="DUF4266" evidence="1">
    <location>
        <begin position="21"/>
        <end position="70"/>
    </location>
</feature>
<reference evidence="2" key="1">
    <citation type="submission" date="2019-08" db="EMBL/GenBank/DDBJ databases">
        <authorList>
            <person name="Kucharzyk K."/>
            <person name="Murdoch R.W."/>
            <person name="Higgins S."/>
            <person name="Loffler F."/>
        </authorList>
    </citation>
    <scope>NUCLEOTIDE SEQUENCE</scope>
</reference>
<dbReference type="InterPro" id="IPR025362">
    <property type="entry name" value="DUF4266"/>
</dbReference>
<protein>
    <recommendedName>
        <fullName evidence="1">DUF4266 domain-containing protein</fullName>
    </recommendedName>
</protein>
<sequence>MKRKILLLLTLPALLASCVNVKPYQKAHLNQEDMKLSTRKVETFDNAIESYREGSSGATGGKTGGGCGCN</sequence>
<dbReference type="AlphaFoldDB" id="A0A644WF86"/>
<comment type="caution">
    <text evidence="2">The sequence shown here is derived from an EMBL/GenBank/DDBJ whole genome shotgun (WGS) entry which is preliminary data.</text>
</comment>
<accession>A0A644WF86</accession>
<proteinExistence type="predicted"/>
<evidence type="ECO:0000259" key="1">
    <source>
        <dbReference type="Pfam" id="PF14086"/>
    </source>
</evidence>
<dbReference type="Pfam" id="PF14086">
    <property type="entry name" value="DUF4266"/>
    <property type="match status" value="1"/>
</dbReference>
<name>A0A644WF86_9ZZZZ</name>
<gene>
    <name evidence="2" type="ORF">SDC9_48403</name>
</gene>
<dbReference type="PROSITE" id="PS51257">
    <property type="entry name" value="PROKAR_LIPOPROTEIN"/>
    <property type="match status" value="1"/>
</dbReference>